<evidence type="ECO:0000256" key="6">
    <source>
        <dbReference type="ARBA" id="ARBA00023136"/>
    </source>
</evidence>
<keyword evidence="2" id="KW-1134">Transmembrane beta strand</keyword>
<dbReference type="RefSeq" id="WP_123133300.1">
    <property type="nucleotide sequence ID" value="NZ_RJJE01000009.1"/>
</dbReference>
<sequence>MSKYFWLLCLLVTSGVTATAQIRLGVGSGNAAASIDYANPRKYEIGGITVSGAKFLDPSTLISLTGLRVGDEIDVPGDAISRAIQKLWDQGILGGVDVRATKIEGDKIYLDFLLTERPRLSRFDFSGTSKSQAEDLEKKISLNKGRVVTDALLNSTRTTVQSFFQEKGFLNTQVVIRQIPDSVIANSVSLEIRVDKGEKVRIGELEIERIHAATDKLENRSLAEKISGLWSNDDRTFSESKLKRQLKKTKEKKFYKIFTGAKFNKSEYEEDKKLLIDFYNKEGYRDAAIVSDSIYTLSDDRIGIKLVVDEGRRYYYRNISWSGNYLYDAAFLARVLGLERGDVYNREELDKRLNYNPNGNDITSLYMDDGYLFFQIEPVEVAVEGDSIDIEMRLSEGSQATINSITVSGNTKTSDHVILRELRTLPGQNFSRSALIRSQRELSNLGYFDPEKIGMQPIPNPENGTVDIQYTVEERPNDQITLSGGWGGGLGAVGTVGLVLNNFSLRKAGNWKEWRPVPSGDGQRLALNIQANGKRYQSYSLSFTEPWLGGRRPNSLTVSLSKSIQRFTQQDNDNFGQLTDAHIDITGASVNLGRRLRWPDDYFTLSNSISYFRYNMSNGSAIFGNYAEADKIRDANNISFITSFARSSIDNPTYTRSGSSIGLNVTFTPPYSLLNSKSNPFQWIEFHKWMFDASWFHSLSGNGKLVLNTRAHFGFIGTYGSGKTIGPFERFKLGGSGLGGGSFIVATDYIGLRGYEDESISPNSAGGVAFNKYVAELRYPISLNPAATVFVLGFAEAGNNFGNYRQYDPFKLYRSVGVGARVFMAAFGLLGFDYGWGLDTVPGLPGANGGQFHFIIGQQIR</sequence>
<dbReference type="PROSITE" id="PS51779">
    <property type="entry name" value="POTRA"/>
    <property type="match status" value="3"/>
</dbReference>
<evidence type="ECO:0000313" key="12">
    <source>
        <dbReference type="Proteomes" id="UP000271010"/>
    </source>
</evidence>
<dbReference type="Proteomes" id="UP000271010">
    <property type="component" value="Unassembled WGS sequence"/>
</dbReference>
<reference evidence="11 12" key="1">
    <citation type="submission" date="2018-11" db="EMBL/GenBank/DDBJ databases">
        <title>Rufibacter latericius sp. nov., isolated from water in Baiyang Lake.</title>
        <authorList>
            <person name="Yang Y."/>
        </authorList>
    </citation>
    <scope>NUCLEOTIDE SEQUENCE [LARGE SCALE GENOMIC DNA]</scope>
    <source>
        <strain evidence="11 12">MCC P1</strain>
    </source>
</reference>
<evidence type="ECO:0000259" key="10">
    <source>
        <dbReference type="PROSITE" id="PS51779"/>
    </source>
</evidence>
<dbReference type="Gene3D" id="2.40.160.50">
    <property type="entry name" value="membrane protein fhac: a member of the omp85/tpsb transporter family"/>
    <property type="match status" value="1"/>
</dbReference>
<dbReference type="NCBIfam" id="TIGR03303">
    <property type="entry name" value="OM_YaeT"/>
    <property type="match status" value="1"/>
</dbReference>
<evidence type="ECO:0000256" key="1">
    <source>
        <dbReference type="ARBA" id="ARBA00004370"/>
    </source>
</evidence>
<dbReference type="GO" id="GO:0009279">
    <property type="term" value="C:cell outer membrane"/>
    <property type="evidence" value="ECO:0007669"/>
    <property type="project" value="UniProtKB-UniRule"/>
</dbReference>
<evidence type="ECO:0000256" key="9">
    <source>
        <dbReference type="SAM" id="SignalP"/>
    </source>
</evidence>
<keyword evidence="7" id="KW-0998">Cell outer membrane</keyword>
<keyword evidence="12" id="KW-1185">Reference proteome</keyword>
<evidence type="ECO:0000256" key="7">
    <source>
        <dbReference type="ARBA" id="ARBA00023237"/>
    </source>
</evidence>
<dbReference type="EMBL" id="RJJE01000009">
    <property type="protein sequence ID" value="RNI30222.1"/>
    <property type="molecule type" value="Genomic_DNA"/>
</dbReference>
<evidence type="ECO:0000313" key="11">
    <source>
        <dbReference type="EMBL" id="RNI30222.1"/>
    </source>
</evidence>
<dbReference type="OrthoDB" id="9802086at2"/>
<feature type="chain" id="PRO_5018109620" description="Outer membrane protein assembly factor BamA" evidence="9">
    <location>
        <begin position="21"/>
        <end position="861"/>
    </location>
</feature>
<keyword evidence="3" id="KW-0812">Transmembrane</keyword>
<gene>
    <name evidence="11" type="primary">bamA</name>
    <name evidence="11" type="ORF">EFA69_12045</name>
</gene>
<dbReference type="PANTHER" id="PTHR12815:SF47">
    <property type="entry name" value="TRANSLOCATION AND ASSEMBLY MODULE SUBUNIT TAMA"/>
    <property type="match status" value="1"/>
</dbReference>
<evidence type="ECO:0000256" key="2">
    <source>
        <dbReference type="ARBA" id="ARBA00022452"/>
    </source>
</evidence>
<evidence type="ECO:0000256" key="4">
    <source>
        <dbReference type="ARBA" id="ARBA00022729"/>
    </source>
</evidence>
<keyword evidence="5" id="KW-0677">Repeat</keyword>
<proteinExistence type="predicted"/>
<comment type="caution">
    <text evidence="11">The sequence shown here is derived from an EMBL/GenBank/DDBJ whole genome shotgun (WGS) entry which is preliminary data.</text>
</comment>
<dbReference type="Pfam" id="PF07244">
    <property type="entry name" value="POTRA"/>
    <property type="match status" value="4"/>
</dbReference>
<keyword evidence="4 9" id="KW-0732">Signal</keyword>
<keyword evidence="6" id="KW-0472">Membrane</keyword>
<dbReference type="InterPro" id="IPR010827">
    <property type="entry name" value="BamA/TamA_POTRA"/>
</dbReference>
<dbReference type="Pfam" id="PF01103">
    <property type="entry name" value="Omp85"/>
    <property type="match status" value="1"/>
</dbReference>
<evidence type="ECO:0000256" key="5">
    <source>
        <dbReference type="ARBA" id="ARBA00022737"/>
    </source>
</evidence>
<feature type="domain" description="POTRA" evidence="10">
    <location>
        <begin position="400"/>
        <end position="475"/>
    </location>
</feature>
<evidence type="ECO:0000256" key="3">
    <source>
        <dbReference type="ARBA" id="ARBA00022692"/>
    </source>
</evidence>
<dbReference type="PIRSF" id="PIRSF006076">
    <property type="entry name" value="OM_assembly_OMP85"/>
    <property type="match status" value="1"/>
</dbReference>
<dbReference type="AlphaFoldDB" id="A0A3M9MXD9"/>
<dbReference type="Gene3D" id="3.10.20.310">
    <property type="entry name" value="membrane protein fhac"/>
    <property type="match status" value="5"/>
</dbReference>
<accession>A0A3M9MXD9</accession>
<dbReference type="PANTHER" id="PTHR12815">
    <property type="entry name" value="SORTING AND ASSEMBLY MACHINERY SAMM50 PROTEIN FAMILY MEMBER"/>
    <property type="match status" value="1"/>
</dbReference>
<name>A0A3M9MXD9_9BACT</name>
<dbReference type="InterPro" id="IPR000184">
    <property type="entry name" value="Bac_surfAg_D15"/>
</dbReference>
<organism evidence="11 12">
    <name type="scientific">Rufibacter immobilis</name>
    <dbReference type="NCBI Taxonomy" id="1348778"/>
    <lineage>
        <taxon>Bacteria</taxon>
        <taxon>Pseudomonadati</taxon>
        <taxon>Bacteroidota</taxon>
        <taxon>Cytophagia</taxon>
        <taxon>Cytophagales</taxon>
        <taxon>Hymenobacteraceae</taxon>
        <taxon>Rufibacter</taxon>
    </lineage>
</organism>
<feature type="domain" description="POTRA" evidence="10">
    <location>
        <begin position="118"/>
        <end position="197"/>
    </location>
</feature>
<dbReference type="InterPro" id="IPR039910">
    <property type="entry name" value="D15-like"/>
</dbReference>
<evidence type="ECO:0000256" key="8">
    <source>
        <dbReference type="NCBIfam" id="TIGR03303"/>
    </source>
</evidence>
<dbReference type="InterPro" id="IPR034746">
    <property type="entry name" value="POTRA"/>
</dbReference>
<dbReference type="GO" id="GO:0071709">
    <property type="term" value="P:membrane assembly"/>
    <property type="evidence" value="ECO:0007669"/>
    <property type="project" value="InterPro"/>
</dbReference>
<feature type="signal peptide" evidence="9">
    <location>
        <begin position="1"/>
        <end position="20"/>
    </location>
</feature>
<protein>
    <recommendedName>
        <fullName evidence="8">Outer membrane protein assembly factor BamA</fullName>
    </recommendedName>
</protein>
<comment type="subcellular location">
    <subcellularLocation>
        <location evidence="1">Membrane</location>
    </subcellularLocation>
</comment>
<feature type="domain" description="POTRA" evidence="10">
    <location>
        <begin position="43"/>
        <end position="117"/>
    </location>
</feature>
<dbReference type="InterPro" id="IPR023707">
    <property type="entry name" value="OM_assembly_BamA"/>
</dbReference>